<feature type="compositionally biased region" description="Polar residues" evidence="1">
    <location>
        <begin position="178"/>
        <end position="200"/>
    </location>
</feature>
<feature type="region of interest" description="Disordered" evidence="1">
    <location>
        <begin position="164"/>
        <end position="200"/>
    </location>
</feature>
<sequence>MSDDAATAFLKCKAGDTTYQATYGQLSSQMQSKIVLSNMWFGYMATPQELEELAPGDQQGSILRRTAIVKTLDRLIIRRLQHAWKHTLYKPDSINFVPADFVLKPTPHMLAKNLAQIPFMKVTTIDNQRTNLKSVKTADHPHTVIDMYAFPKWRAQEEMNAKQLNQPYESAVKEANDHSASAKNRSKIQAQLSFGGSSSK</sequence>
<proteinExistence type="predicted"/>
<gene>
    <name evidence="2" type="ORF">DSPE1174_LOCUS7758</name>
</gene>
<reference evidence="2" key="1">
    <citation type="submission" date="2021-01" db="EMBL/GenBank/DDBJ databases">
        <authorList>
            <person name="Corre E."/>
            <person name="Pelletier E."/>
            <person name="Niang G."/>
            <person name="Scheremetjew M."/>
            <person name="Finn R."/>
            <person name="Kale V."/>
            <person name="Holt S."/>
            <person name="Cochrane G."/>
            <person name="Meng A."/>
            <person name="Brown T."/>
            <person name="Cohen L."/>
        </authorList>
    </citation>
    <scope>NUCLEOTIDE SEQUENCE</scope>
    <source>
        <strain evidence="2">CCMP1381</strain>
    </source>
</reference>
<evidence type="ECO:0000256" key="1">
    <source>
        <dbReference type="SAM" id="MobiDB-lite"/>
    </source>
</evidence>
<protein>
    <submittedName>
        <fullName evidence="2">Uncharacterized protein</fullName>
    </submittedName>
</protein>
<organism evidence="2">
    <name type="scientific">Octactis speculum</name>
    <dbReference type="NCBI Taxonomy" id="3111310"/>
    <lineage>
        <taxon>Eukaryota</taxon>
        <taxon>Sar</taxon>
        <taxon>Stramenopiles</taxon>
        <taxon>Ochrophyta</taxon>
        <taxon>Dictyochophyceae</taxon>
        <taxon>Dictyochales</taxon>
        <taxon>Dictyochaceae</taxon>
        <taxon>Octactis</taxon>
    </lineage>
</organism>
<accession>A0A7S2FIA5</accession>
<name>A0A7S2FIA5_9STRA</name>
<evidence type="ECO:0000313" key="2">
    <source>
        <dbReference type="EMBL" id="CAD9396906.1"/>
    </source>
</evidence>
<dbReference type="EMBL" id="HBGS01014734">
    <property type="protein sequence ID" value="CAD9396906.1"/>
    <property type="molecule type" value="Transcribed_RNA"/>
</dbReference>
<dbReference type="AlphaFoldDB" id="A0A7S2FIA5"/>